<dbReference type="PRINTS" id="PR02008">
    <property type="entry name" value="RCMTFAMILY"/>
</dbReference>
<organism evidence="8 9">
    <name type="scientific">Nakamurella aerolata</name>
    <dbReference type="NCBI Taxonomy" id="1656892"/>
    <lineage>
        <taxon>Bacteria</taxon>
        <taxon>Bacillati</taxon>
        <taxon>Actinomycetota</taxon>
        <taxon>Actinomycetes</taxon>
        <taxon>Nakamurellales</taxon>
        <taxon>Nakamurellaceae</taxon>
        <taxon>Nakamurella</taxon>
    </lineage>
</organism>
<protein>
    <submittedName>
        <fullName evidence="8">rRNA small subunit methyltransferase B</fullName>
    </submittedName>
</protein>
<evidence type="ECO:0000256" key="3">
    <source>
        <dbReference type="ARBA" id="ARBA00022691"/>
    </source>
</evidence>
<dbReference type="InterPro" id="IPR023267">
    <property type="entry name" value="RCMT"/>
</dbReference>
<dbReference type="InterPro" id="IPR049560">
    <property type="entry name" value="MeTrfase_RsmB-F_NOP2_cat"/>
</dbReference>
<keyword evidence="2 5" id="KW-0808">Transferase</keyword>
<evidence type="ECO:0000256" key="4">
    <source>
        <dbReference type="ARBA" id="ARBA00022884"/>
    </source>
</evidence>
<feature type="binding site" evidence="5">
    <location>
        <position position="318"/>
    </location>
    <ligand>
        <name>S-adenosyl-L-methionine</name>
        <dbReference type="ChEBI" id="CHEBI:59789"/>
    </ligand>
</feature>
<dbReference type="SUPFAM" id="SSF53335">
    <property type="entry name" value="S-adenosyl-L-methionine-dependent methyltransferases"/>
    <property type="match status" value="1"/>
</dbReference>
<dbReference type="InterPro" id="IPR035926">
    <property type="entry name" value="NusB-like_sf"/>
</dbReference>
<evidence type="ECO:0000256" key="1">
    <source>
        <dbReference type="ARBA" id="ARBA00022603"/>
    </source>
</evidence>
<dbReference type="Gene3D" id="1.10.940.10">
    <property type="entry name" value="NusB-like"/>
    <property type="match status" value="1"/>
</dbReference>
<reference evidence="8 9" key="1">
    <citation type="submission" date="2020-05" db="EMBL/GenBank/DDBJ databases">
        <title>Nakamurella sp. DB0629 isolated from air conditioner.</title>
        <authorList>
            <person name="Kim D.H."/>
            <person name="Kim D.-U."/>
        </authorList>
    </citation>
    <scope>NUCLEOTIDE SEQUENCE [LARGE SCALE GENOMIC DNA]</scope>
    <source>
        <strain evidence="8 9">DB0629</strain>
    </source>
</reference>
<gene>
    <name evidence="8" type="ORF">HKD39_11050</name>
</gene>
<dbReference type="Gene3D" id="3.40.50.150">
    <property type="entry name" value="Vaccinia Virus protein VP39"/>
    <property type="match status" value="1"/>
</dbReference>
<dbReference type="CDD" id="cd02440">
    <property type="entry name" value="AdoMet_MTases"/>
    <property type="match status" value="1"/>
</dbReference>
<evidence type="ECO:0000256" key="2">
    <source>
        <dbReference type="ARBA" id="ARBA00022679"/>
    </source>
</evidence>
<dbReference type="RefSeq" id="WP_171199911.1">
    <property type="nucleotide sequence ID" value="NZ_JABEND010000005.1"/>
</dbReference>
<dbReference type="InterPro" id="IPR006027">
    <property type="entry name" value="NusB_RsmB_TIM44"/>
</dbReference>
<feature type="region of interest" description="Disordered" evidence="6">
    <location>
        <begin position="1"/>
        <end position="32"/>
    </location>
</feature>
<dbReference type="PROSITE" id="PS51686">
    <property type="entry name" value="SAM_MT_RSMB_NOP"/>
    <property type="match status" value="1"/>
</dbReference>
<evidence type="ECO:0000256" key="6">
    <source>
        <dbReference type="SAM" id="MobiDB-lite"/>
    </source>
</evidence>
<dbReference type="Pfam" id="PF01189">
    <property type="entry name" value="Methyltr_RsmB-F"/>
    <property type="match status" value="1"/>
</dbReference>
<dbReference type="GO" id="GO:0006355">
    <property type="term" value="P:regulation of DNA-templated transcription"/>
    <property type="evidence" value="ECO:0007669"/>
    <property type="project" value="InterPro"/>
</dbReference>
<comment type="caution">
    <text evidence="8">The sequence shown here is derived from an EMBL/GenBank/DDBJ whole genome shotgun (WGS) entry which is preliminary data.</text>
</comment>
<dbReference type="Pfam" id="PF01029">
    <property type="entry name" value="NusB"/>
    <property type="match status" value="1"/>
</dbReference>
<sequence>MSHPPRRGRRPNDPRRGRASGPSGGRPPQVDPARQVAAELLAAVRADDAYANLKLPELLAAHGLSGRDAALATELSYGTSRTKGQLDAILSACSTRPLDSIDPPVLDALRLGAYQLLRTRIPPHAAVSATVDLVRAGGRPGAAGFVNALLRKVSAHDLDGWLAELAPASDDDPTGHLALTTAHPSWIVDAIGDALGPRRDELADALAADNQSPAVHLVARPGRIARDELTAESGGTPARYSPYGLYLPAGNPGALAAVADGRAAVQDEGSQLVALTLAEAPLDGSDERWLDLAAGPGGKAGLLGALAARRGATVDAVEISPHRADLVRRTVSGLPVTVHTADGRDPGLPAGSYDRVLLDAPCTGLGALRRRPEARWRRQPADVAELTRLQRDLLQSAAGLVRPGGLIGYVTCSPHLVETAAVLNRRPKDLEIVDATELVPGNPAADAPLDGPVPGTVQLWPHRHGTDAMFLALLRRS</sequence>
<dbReference type="PANTHER" id="PTHR22807:SF53">
    <property type="entry name" value="RIBOSOMAL RNA SMALL SUBUNIT METHYLTRANSFERASE B-RELATED"/>
    <property type="match status" value="1"/>
</dbReference>
<evidence type="ECO:0000313" key="9">
    <source>
        <dbReference type="Proteomes" id="UP000562984"/>
    </source>
</evidence>
<dbReference type="GO" id="GO:0008173">
    <property type="term" value="F:RNA methyltransferase activity"/>
    <property type="evidence" value="ECO:0007669"/>
    <property type="project" value="InterPro"/>
</dbReference>
<proteinExistence type="inferred from homology"/>
<dbReference type="InterPro" id="IPR029063">
    <property type="entry name" value="SAM-dependent_MTases_sf"/>
</dbReference>
<dbReference type="GO" id="GO:0003723">
    <property type="term" value="F:RNA binding"/>
    <property type="evidence" value="ECO:0007669"/>
    <property type="project" value="UniProtKB-UniRule"/>
</dbReference>
<evidence type="ECO:0000259" key="7">
    <source>
        <dbReference type="PROSITE" id="PS51686"/>
    </source>
</evidence>
<dbReference type="InterPro" id="IPR001678">
    <property type="entry name" value="MeTrfase_RsmB-F_NOP2_dom"/>
</dbReference>
<feature type="domain" description="SAM-dependent MTase RsmB/NOP-type" evidence="7">
    <location>
        <begin position="191"/>
        <end position="477"/>
    </location>
</feature>
<dbReference type="Proteomes" id="UP000562984">
    <property type="component" value="Unassembled WGS sequence"/>
</dbReference>
<dbReference type="EMBL" id="JABEND010000005">
    <property type="protein sequence ID" value="NNG36241.1"/>
    <property type="molecule type" value="Genomic_DNA"/>
</dbReference>
<keyword evidence="9" id="KW-1185">Reference proteome</keyword>
<feature type="binding site" evidence="5">
    <location>
        <position position="359"/>
    </location>
    <ligand>
        <name>S-adenosyl-L-methionine</name>
        <dbReference type="ChEBI" id="CHEBI:59789"/>
    </ligand>
</feature>
<evidence type="ECO:0000313" key="8">
    <source>
        <dbReference type="EMBL" id="NNG36241.1"/>
    </source>
</evidence>
<accession>A0A849AAT6</accession>
<keyword evidence="3 5" id="KW-0949">S-adenosyl-L-methionine</keyword>
<evidence type="ECO:0000256" key="5">
    <source>
        <dbReference type="PROSITE-ProRule" id="PRU01023"/>
    </source>
</evidence>
<dbReference type="GO" id="GO:0001510">
    <property type="term" value="P:RNA methylation"/>
    <property type="evidence" value="ECO:0007669"/>
    <property type="project" value="InterPro"/>
</dbReference>
<dbReference type="AlphaFoldDB" id="A0A849AAT6"/>
<name>A0A849AAT6_9ACTN</name>
<keyword evidence="4 5" id="KW-0694">RNA-binding</keyword>
<keyword evidence="1 5" id="KW-0489">Methyltransferase</keyword>
<feature type="binding site" evidence="5">
    <location>
        <position position="342"/>
    </location>
    <ligand>
        <name>S-adenosyl-L-methionine</name>
        <dbReference type="ChEBI" id="CHEBI:59789"/>
    </ligand>
</feature>
<feature type="binding site" evidence="5">
    <location>
        <begin position="293"/>
        <end position="299"/>
    </location>
    <ligand>
        <name>S-adenosyl-L-methionine</name>
        <dbReference type="ChEBI" id="CHEBI:59789"/>
    </ligand>
</feature>
<feature type="active site" description="Nucleophile" evidence="5">
    <location>
        <position position="412"/>
    </location>
</feature>
<comment type="similarity">
    <text evidence="5">Belongs to the class I-like SAM-binding methyltransferase superfamily. RsmB/NOP family.</text>
</comment>
<dbReference type="SUPFAM" id="SSF48013">
    <property type="entry name" value="NusB-like"/>
    <property type="match status" value="1"/>
</dbReference>
<dbReference type="PANTHER" id="PTHR22807">
    <property type="entry name" value="NOP2 YEAST -RELATED NOL1/NOP2/FMU SUN DOMAIN-CONTAINING"/>
    <property type="match status" value="1"/>
</dbReference>